<evidence type="ECO:0000313" key="3">
    <source>
        <dbReference type="Proteomes" id="UP000483379"/>
    </source>
</evidence>
<sequence>MTDDSAQGPESEIWERHEKLFLDRLDACLACDDFTECGAFRHTPDKFIRSRARIYQGEKLDRVMINRYSLRRGRAGLVIFAYPRPQYAIPSFLLHVGGHPPDKTLLTLDLAPCSPEMDLSAFASVAQTHRRAMDLPESGLEWLASVTSPYLMHCAFKRIEPERFYGALEAVIETWRDAYIAPAERDDDAAVVQARRDSLLELKKVVFRNDPAFPVFTRAFGRSMSDVLAEAAFGGDPALSIAEATEPPPAPGSWANKKLGVGWHADAQDRVHEAPAFLRPMIRRIIEKEAAKAGAAMVSMDLVLKCEKKYRGNMEL</sequence>
<dbReference type="AlphaFoldDB" id="A0A6M0K007"/>
<name>A0A6M0K007_9GAMM</name>
<protein>
    <submittedName>
        <fullName evidence="2">Protochlorophyllide oxidoreductase</fullName>
    </submittedName>
</protein>
<proteinExistence type="predicted"/>
<organism evidence="2 3">
    <name type="scientific">Thiorhodococcus minor</name>
    <dbReference type="NCBI Taxonomy" id="57489"/>
    <lineage>
        <taxon>Bacteria</taxon>
        <taxon>Pseudomonadati</taxon>
        <taxon>Pseudomonadota</taxon>
        <taxon>Gammaproteobacteria</taxon>
        <taxon>Chromatiales</taxon>
        <taxon>Chromatiaceae</taxon>
        <taxon>Thiorhodococcus</taxon>
    </lineage>
</organism>
<dbReference type="GO" id="GO:0015995">
    <property type="term" value="P:chlorophyll biosynthetic process"/>
    <property type="evidence" value="ECO:0007669"/>
    <property type="project" value="InterPro"/>
</dbReference>
<evidence type="ECO:0000313" key="2">
    <source>
        <dbReference type="EMBL" id="NEV61917.1"/>
    </source>
</evidence>
<evidence type="ECO:0000259" key="1">
    <source>
        <dbReference type="Pfam" id="PF08369"/>
    </source>
</evidence>
<dbReference type="InterPro" id="IPR042298">
    <property type="entry name" value="P-CP_red_C"/>
</dbReference>
<dbReference type="GO" id="GO:0016491">
    <property type="term" value="F:oxidoreductase activity"/>
    <property type="evidence" value="ECO:0007669"/>
    <property type="project" value="InterPro"/>
</dbReference>
<dbReference type="RefSeq" id="WP_164452393.1">
    <property type="nucleotide sequence ID" value="NZ_JAAIJQ010000019.1"/>
</dbReference>
<gene>
    <name evidence="2" type="ORF">G3446_08430</name>
</gene>
<dbReference type="EMBL" id="JAAIJQ010000019">
    <property type="protein sequence ID" value="NEV61917.1"/>
    <property type="molecule type" value="Genomic_DNA"/>
</dbReference>
<dbReference type="Gene3D" id="3.40.1500.20">
    <property type="match status" value="1"/>
</dbReference>
<dbReference type="Gene3D" id="1.10.8.550">
    <property type="entry name" value="Proto-chlorophyllide reductase 57 kD subunit B"/>
    <property type="match status" value="1"/>
</dbReference>
<dbReference type="GO" id="GO:0015979">
    <property type="term" value="P:photosynthesis"/>
    <property type="evidence" value="ECO:0007669"/>
    <property type="project" value="InterPro"/>
</dbReference>
<feature type="domain" description="Light-independent protochlorophyllide reductase subunit B-like C-terminal" evidence="1">
    <location>
        <begin position="263"/>
        <end position="304"/>
    </location>
</feature>
<reference evidence="2 3" key="1">
    <citation type="submission" date="2020-02" db="EMBL/GenBank/DDBJ databases">
        <title>Genome sequences of Thiorhodococcus mannitoliphagus and Thiorhodococcus minor, purple sulfur photosynthetic bacteria in the gammaproteobacterial family, Chromatiaceae.</title>
        <authorList>
            <person name="Aviles F.A."/>
            <person name="Meyer T.E."/>
            <person name="Kyndt J.A."/>
        </authorList>
    </citation>
    <scope>NUCLEOTIDE SEQUENCE [LARGE SCALE GENOMIC DNA]</scope>
    <source>
        <strain evidence="2 3">DSM 11518</strain>
    </source>
</reference>
<dbReference type="InterPro" id="IPR013580">
    <property type="entry name" value="LI-POR_suB-like_C"/>
</dbReference>
<dbReference type="Proteomes" id="UP000483379">
    <property type="component" value="Unassembled WGS sequence"/>
</dbReference>
<dbReference type="Pfam" id="PF08369">
    <property type="entry name" value="PCP_red"/>
    <property type="match status" value="1"/>
</dbReference>
<keyword evidence="3" id="KW-1185">Reference proteome</keyword>
<accession>A0A6M0K007</accession>
<comment type="caution">
    <text evidence="2">The sequence shown here is derived from an EMBL/GenBank/DDBJ whole genome shotgun (WGS) entry which is preliminary data.</text>
</comment>